<accession>A0A6A3P0T5</accession>
<comment type="caution">
    <text evidence="2">The sequence shown here is derived from an EMBL/GenBank/DDBJ whole genome shotgun (WGS) entry which is preliminary data.</text>
</comment>
<evidence type="ECO:0000313" key="2">
    <source>
        <dbReference type="EMBL" id="KAE9047226.1"/>
    </source>
</evidence>
<dbReference type="EMBL" id="QXFU01000032">
    <property type="protein sequence ID" value="KAE9047226.1"/>
    <property type="molecule type" value="Genomic_DNA"/>
</dbReference>
<sequence>MRVTAAIEADMNLWYQVLSRGRSTSSRTTAVSDVSDDVVDSEEEESDDGERAARISRFDSKDYLNDTITNDTIMRLQDEEGKPESCSGGVTGTMNAAHSFKGELRFNDEDEEKDDMGLSTTGADYYRKLLAEDERFQQQRSDEKLEPPIAGCAPCCTVM</sequence>
<proteinExistence type="predicted"/>
<keyword evidence="6" id="KW-1185">Reference proteome</keyword>
<evidence type="ECO:0000313" key="3">
    <source>
        <dbReference type="EMBL" id="KAE9051968.1"/>
    </source>
</evidence>
<dbReference type="EMBL" id="QXFT01000031">
    <property type="protein sequence ID" value="KAE9358625.1"/>
    <property type="molecule type" value="Genomic_DNA"/>
</dbReference>
<dbReference type="EMBL" id="QXFV01000027">
    <property type="protein sequence ID" value="KAE9051968.1"/>
    <property type="molecule type" value="Genomic_DNA"/>
</dbReference>
<feature type="region of interest" description="Disordered" evidence="1">
    <location>
        <begin position="25"/>
        <end position="54"/>
    </location>
</feature>
<feature type="compositionally biased region" description="Acidic residues" evidence="1">
    <location>
        <begin position="34"/>
        <end position="48"/>
    </location>
</feature>
<dbReference type="OrthoDB" id="2157866at2759"/>
<protein>
    <submittedName>
        <fullName evidence="2">Uncharacterized protein</fullName>
    </submittedName>
</protein>
<evidence type="ECO:0000256" key="1">
    <source>
        <dbReference type="SAM" id="MobiDB-lite"/>
    </source>
</evidence>
<evidence type="ECO:0000313" key="4">
    <source>
        <dbReference type="EMBL" id="KAE9358625.1"/>
    </source>
</evidence>
<organism evidence="2 7">
    <name type="scientific">Phytophthora rubi</name>
    <dbReference type="NCBI Taxonomy" id="129364"/>
    <lineage>
        <taxon>Eukaryota</taxon>
        <taxon>Sar</taxon>
        <taxon>Stramenopiles</taxon>
        <taxon>Oomycota</taxon>
        <taxon>Peronosporomycetes</taxon>
        <taxon>Peronosporales</taxon>
        <taxon>Peronosporaceae</taxon>
        <taxon>Phytophthora</taxon>
    </lineage>
</organism>
<gene>
    <name evidence="3" type="ORF">PR001_g955</name>
    <name evidence="2" type="ORF">PR002_g1150</name>
    <name evidence="4" type="ORF">PR003_g1177</name>
</gene>
<name>A0A6A3P0T5_9STRA</name>
<dbReference type="Proteomes" id="UP000435112">
    <property type="component" value="Unassembled WGS sequence"/>
</dbReference>
<evidence type="ECO:0000313" key="5">
    <source>
        <dbReference type="Proteomes" id="UP000429607"/>
    </source>
</evidence>
<evidence type="ECO:0000313" key="7">
    <source>
        <dbReference type="Proteomes" id="UP000435112"/>
    </source>
</evidence>
<dbReference type="AlphaFoldDB" id="A0A6A3P0T5"/>
<dbReference type="Proteomes" id="UP000434957">
    <property type="component" value="Unassembled WGS sequence"/>
</dbReference>
<feature type="region of interest" description="Disordered" evidence="1">
    <location>
        <begin position="74"/>
        <end position="94"/>
    </location>
</feature>
<reference evidence="5 7" key="1">
    <citation type="submission" date="2018-09" db="EMBL/GenBank/DDBJ databases">
        <title>Genomic investigation of the strawberry pathogen Phytophthora fragariae indicates pathogenicity is determined by transcriptional variation in three key races.</title>
        <authorList>
            <person name="Adams T.M."/>
            <person name="Armitage A.D."/>
            <person name="Sobczyk M.K."/>
            <person name="Bates H.J."/>
            <person name="Dunwell J.M."/>
            <person name="Nellist C.F."/>
            <person name="Harrison R.J."/>
        </authorList>
    </citation>
    <scope>NUCLEOTIDE SEQUENCE [LARGE SCALE GENOMIC DNA]</scope>
    <source>
        <strain evidence="3 5">SCRP249</strain>
        <strain evidence="2 7">SCRP324</strain>
        <strain evidence="4 6">SCRP333</strain>
    </source>
</reference>
<evidence type="ECO:0000313" key="6">
    <source>
        <dbReference type="Proteomes" id="UP000434957"/>
    </source>
</evidence>
<dbReference type="Proteomes" id="UP000429607">
    <property type="component" value="Unassembled WGS sequence"/>
</dbReference>